<evidence type="ECO:0000259" key="16">
    <source>
        <dbReference type="PROSITE" id="PS50222"/>
    </source>
</evidence>
<evidence type="ECO:0000313" key="19">
    <source>
        <dbReference type="RefSeq" id="XP_054840741.1"/>
    </source>
</evidence>
<protein>
    <submittedName>
        <fullName evidence="18 19">Lysophosphatidylcholine acyltransferase 1</fullName>
    </submittedName>
</protein>
<keyword evidence="4" id="KW-0444">Lipid biosynthesis</keyword>
<dbReference type="RefSeq" id="XP_054840740.1">
    <property type="nucleotide sequence ID" value="XM_054984765.1"/>
</dbReference>
<evidence type="ECO:0000256" key="14">
    <source>
        <dbReference type="SAM" id="MobiDB-lite"/>
    </source>
</evidence>
<evidence type="ECO:0000256" key="12">
    <source>
        <dbReference type="ARBA" id="ARBA00023315"/>
    </source>
</evidence>
<dbReference type="AlphaFoldDB" id="A0AA97L351"/>
<evidence type="ECO:0000256" key="11">
    <source>
        <dbReference type="ARBA" id="ARBA00023264"/>
    </source>
</evidence>
<feature type="domain" description="EF-hand" evidence="16">
    <location>
        <begin position="453"/>
        <end position="488"/>
    </location>
</feature>
<evidence type="ECO:0000256" key="13">
    <source>
        <dbReference type="ARBA" id="ARBA00025707"/>
    </source>
</evidence>
<feature type="compositionally biased region" description="Basic and acidic residues" evidence="14">
    <location>
        <begin position="14"/>
        <end position="27"/>
    </location>
</feature>
<reference evidence="18 19" key="1">
    <citation type="submission" date="2025-04" db="UniProtKB">
        <authorList>
            <consortium name="RefSeq"/>
        </authorList>
    </citation>
    <scope>IDENTIFICATION</scope>
    <source>
        <tissue evidence="18 19">Blood</tissue>
    </source>
</reference>
<dbReference type="CTD" id="79888"/>
<keyword evidence="9 15" id="KW-0472">Membrane</keyword>
<evidence type="ECO:0000256" key="6">
    <source>
        <dbReference type="ARBA" id="ARBA00022692"/>
    </source>
</evidence>
<gene>
    <name evidence="18 19" type="primary">LPCAT1</name>
</gene>
<keyword evidence="5" id="KW-0808">Transferase</keyword>
<dbReference type="InterPro" id="IPR002123">
    <property type="entry name" value="Plipid/glycerol_acylTrfase"/>
</dbReference>
<dbReference type="Gene3D" id="1.10.238.10">
    <property type="entry name" value="EF-hand"/>
    <property type="match status" value="1"/>
</dbReference>
<dbReference type="RefSeq" id="XP_054840741.1">
    <property type="nucleotide sequence ID" value="XM_054984766.1"/>
</dbReference>
<organism evidence="17 18">
    <name type="scientific">Eublepharis macularius</name>
    <name type="common">Leopard gecko</name>
    <name type="synonym">Cyrtodactylus macularius</name>
    <dbReference type="NCBI Taxonomy" id="481883"/>
    <lineage>
        <taxon>Eukaryota</taxon>
        <taxon>Metazoa</taxon>
        <taxon>Chordata</taxon>
        <taxon>Craniata</taxon>
        <taxon>Vertebrata</taxon>
        <taxon>Euteleostomi</taxon>
        <taxon>Lepidosauria</taxon>
        <taxon>Squamata</taxon>
        <taxon>Bifurcata</taxon>
        <taxon>Gekkota</taxon>
        <taxon>Eublepharidae</taxon>
        <taxon>Eublepharinae</taxon>
        <taxon>Eublepharis</taxon>
    </lineage>
</organism>
<comment type="similarity">
    <text evidence="3">Belongs to the 1-acyl-sn-glycerol-3-phosphate acyltransferase family.</text>
</comment>
<comment type="pathway">
    <text evidence="13">Phospholipid metabolism.</text>
</comment>
<dbReference type="KEGG" id="emc:129333241"/>
<dbReference type="InterPro" id="IPR002048">
    <property type="entry name" value="EF_hand_dom"/>
</dbReference>
<evidence type="ECO:0000256" key="1">
    <source>
        <dbReference type="ARBA" id="ARBA00004370"/>
    </source>
</evidence>
<evidence type="ECO:0000256" key="7">
    <source>
        <dbReference type="ARBA" id="ARBA00022989"/>
    </source>
</evidence>
<dbReference type="GO" id="GO:0042171">
    <property type="term" value="F:lysophosphatidic acid acyltransferase activity"/>
    <property type="evidence" value="ECO:0007669"/>
    <property type="project" value="TreeGrafter"/>
</dbReference>
<proteinExistence type="inferred from homology"/>
<evidence type="ECO:0000256" key="3">
    <source>
        <dbReference type="ARBA" id="ARBA00008655"/>
    </source>
</evidence>
<keyword evidence="6 15" id="KW-0812">Transmembrane</keyword>
<evidence type="ECO:0000256" key="2">
    <source>
        <dbReference type="ARBA" id="ARBA00005074"/>
    </source>
</evidence>
<dbReference type="InterPro" id="IPR045252">
    <property type="entry name" value="LPCAT1-like"/>
</dbReference>
<dbReference type="CDD" id="cd07991">
    <property type="entry name" value="LPLAT_LPCAT1-like"/>
    <property type="match status" value="1"/>
</dbReference>
<feature type="region of interest" description="Disordered" evidence="14">
    <location>
        <begin position="1"/>
        <end position="31"/>
    </location>
</feature>
<evidence type="ECO:0000256" key="4">
    <source>
        <dbReference type="ARBA" id="ARBA00022516"/>
    </source>
</evidence>
<keyword evidence="12 18" id="KW-0012">Acyltransferase</keyword>
<dbReference type="GO" id="GO:0005783">
    <property type="term" value="C:endoplasmic reticulum"/>
    <property type="evidence" value="ECO:0007669"/>
    <property type="project" value="TreeGrafter"/>
</dbReference>
<dbReference type="GO" id="GO:0005509">
    <property type="term" value="F:calcium ion binding"/>
    <property type="evidence" value="ECO:0007669"/>
    <property type="project" value="InterPro"/>
</dbReference>
<evidence type="ECO:0000313" key="17">
    <source>
        <dbReference type="Proteomes" id="UP001190640"/>
    </source>
</evidence>
<dbReference type="GO" id="GO:0016020">
    <property type="term" value="C:membrane"/>
    <property type="evidence" value="ECO:0007669"/>
    <property type="project" value="UniProtKB-SubCell"/>
</dbReference>
<keyword evidence="10" id="KW-0594">Phospholipid biosynthesis</keyword>
<dbReference type="PANTHER" id="PTHR23063:SF57">
    <property type="entry name" value="LYSOPHOSPHATIDYLCHOLINE ACYLTRANSFERASE 1"/>
    <property type="match status" value="1"/>
</dbReference>
<evidence type="ECO:0000256" key="8">
    <source>
        <dbReference type="ARBA" id="ARBA00023098"/>
    </source>
</evidence>
<dbReference type="GeneID" id="129333241"/>
<keyword evidence="11" id="KW-1208">Phospholipid metabolism</keyword>
<dbReference type="SUPFAM" id="SSF69593">
    <property type="entry name" value="Glycerol-3-phosphate (1)-acyltransferase"/>
    <property type="match status" value="1"/>
</dbReference>
<accession>A0AA97L351</accession>
<sequence>MRLKGRGCCARGGGDADREEAGGEEARGPPVRSPFAHQLRFSTLQKAKIAFMTLTLFPIRLFFAAFMMLLAWPFAFIASMGPAEKELEKPLSWWRKVVDILLKAIMRAMWLAGGFHWVNVKGRQALPTEAAILTLAPHSSYFDAIPVTMTMASIVMKAESKDIPVWGTLIKYIRPVFVSRSDQDSRRKTVEEIKRRAQSNGKWPQIMIFPEGTCTNRSCLITFKPGAFIPGVPVQPVILRYPNKLDTITWTWQGPGALKILWLTLCQFHNFVEIEFLPVYIPSEEERNNPSLYANNVRRVMAKALGVSVTDYTFEDCQLALAEGQLRLPSNTCLLEFAKLVRSLGLKPERLEKELNSYSESARRMKRERVSLKEFAAYLEVPVSDTLENMFALFDEKENGLIDLREYVTALSVVCRPSKTLQTIQLAFKMYQSEAGMLTEEDLTCILKTAMGVSELNVSNLFRAIDKEERGTITYDDFHRFAEVYPNFAEEYLYPDQMEAESYLKNPAPNGFCTDFSPEIIEDRRNPLQKKLN</sequence>
<keyword evidence="7 15" id="KW-1133">Transmembrane helix</keyword>
<dbReference type="InterPro" id="IPR011992">
    <property type="entry name" value="EF-hand-dom_pair"/>
</dbReference>
<keyword evidence="17" id="KW-1185">Reference proteome</keyword>
<dbReference type="PANTHER" id="PTHR23063">
    <property type="entry name" value="PHOSPHOLIPID ACYLTRANSFERASE"/>
    <property type="match status" value="1"/>
</dbReference>
<evidence type="ECO:0000256" key="15">
    <source>
        <dbReference type="SAM" id="Phobius"/>
    </source>
</evidence>
<evidence type="ECO:0000256" key="10">
    <source>
        <dbReference type="ARBA" id="ARBA00023209"/>
    </source>
</evidence>
<dbReference type="PROSITE" id="PS50222">
    <property type="entry name" value="EF_HAND_2"/>
    <property type="match status" value="2"/>
</dbReference>
<evidence type="ECO:0000313" key="18">
    <source>
        <dbReference type="RefSeq" id="XP_054840740.1"/>
    </source>
</evidence>
<dbReference type="SUPFAM" id="SSF47473">
    <property type="entry name" value="EF-hand"/>
    <property type="match status" value="1"/>
</dbReference>
<dbReference type="Proteomes" id="UP001190640">
    <property type="component" value="Chromosome 7"/>
</dbReference>
<dbReference type="GO" id="GO:0047184">
    <property type="term" value="F:1-acylglycerophosphocholine O-acyltransferase activity"/>
    <property type="evidence" value="ECO:0007669"/>
    <property type="project" value="TreeGrafter"/>
</dbReference>
<dbReference type="GO" id="GO:0008654">
    <property type="term" value="P:phospholipid biosynthetic process"/>
    <property type="evidence" value="ECO:0007669"/>
    <property type="project" value="UniProtKB-KW"/>
</dbReference>
<name>A0AA97L351_EUBMA</name>
<keyword evidence="8" id="KW-0443">Lipid metabolism</keyword>
<comment type="subcellular location">
    <subcellularLocation>
        <location evidence="1">Membrane</location>
    </subcellularLocation>
</comment>
<comment type="pathway">
    <text evidence="2">Lipid metabolism; phospholipid metabolism.</text>
</comment>
<dbReference type="Pfam" id="PF01553">
    <property type="entry name" value="Acyltransferase"/>
    <property type="match status" value="1"/>
</dbReference>
<dbReference type="Pfam" id="PF13833">
    <property type="entry name" value="EF-hand_8"/>
    <property type="match status" value="1"/>
</dbReference>
<feature type="domain" description="EF-hand" evidence="16">
    <location>
        <begin position="382"/>
        <end position="417"/>
    </location>
</feature>
<dbReference type="SMART" id="SM00563">
    <property type="entry name" value="PlsC"/>
    <property type="match status" value="1"/>
</dbReference>
<feature type="transmembrane region" description="Helical" evidence="15">
    <location>
        <begin position="49"/>
        <end position="80"/>
    </location>
</feature>
<evidence type="ECO:0000256" key="9">
    <source>
        <dbReference type="ARBA" id="ARBA00023136"/>
    </source>
</evidence>
<evidence type="ECO:0000256" key="5">
    <source>
        <dbReference type="ARBA" id="ARBA00022679"/>
    </source>
</evidence>